<protein>
    <submittedName>
        <fullName evidence="1">Cyclase family protein</fullName>
    </submittedName>
</protein>
<dbReference type="SUPFAM" id="SSF102198">
    <property type="entry name" value="Putative cyclase"/>
    <property type="match status" value="1"/>
</dbReference>
<organism evidence="1 2">
    <name type="scientific">Ruminococcus bromii</name>
    <dbReference type="NCBI Taxonomy" id="40518"/>
    <lineage>
        <taxon>Bacteria</taxon>
        <taxon>Bacillati</taxon>
        <taxon>Bacillota</taxon>
        <taxon>Clostridia</taxon>
        <taxon>Eubacteriales</taxon>
        <taxon>Oscillospiraceae</taxon>
        <taxon>Ruminococcus</taxon>
    </lineage>
</organism>
<dbReference type="PANTHER" id="PTHR31118">
    <property type="entry name" value="CYCLASE-LIKE PROTEIN 2"/>
    <property type="match status" value="1"/>
</dbReference>
<proteinExistence type="predicted"/>
<dbReference type="EMBL" id="SNUZ01000009">
    <property type="protein sequence ID" value="MCL3787826.1"/>
    <property type="molecule type" value="Genomic_DNA"/>
</dbReference>
<name>A0ABT0NHU3_9FIRM</name>
<gene>
    <name evidence="1" type="ORF">E2N93_07380</name>
</gene>
<sequence length="200" mass="21674">MVHSLIIHDISRDILTSKVYEGDPQTVVNRIKSIENGDDYNLSAISMSTHTGTHIDAPLHFSSDGSSISKMRLNTFTGKCTVVTVNGILTGEDMDNILAHSRKKLLLHGNCKAFVSAFAARVLADSDVVMIGTDAQSIAPEYDENETHKILANAGIAILENLDLSDIADGDYELFAFPIKLGGLEAAPCRAILFEQERGL</sequence>
<evidence type="ECO:0000313" key="1">
    <source>
        <dbReference type="EMBL" id="MCL3787826.1"/>
    </source>
</evidence>
<comment type="caution">
    <text evidence="1">The sequence shown here is derived from an EMBL/GenBank/DDBJ whole genome shotgun (WGS) entry which is preliminary data.</text>
</comment>
<accession>A0ABT0NHU3</accession>
<keyword evidence="2" id="KW-1185">Reference proteome</keyword>
<dbReference type="Proteomes" id="UP001056693">
    <property type="component" value="Unassembled WGS sequence"/>
</dbReference>
<dbReference type="Pfam" id="PF04199">
    <property type="entry name" value="Cyclase"/>
    <property type="match status" value="1"/>
</dbReference>
<dbReference type="InterPro" id="IPR007325">
    <property type="entry name" value="KFase/CYL"/>
</dbReference>
<evidence type="ECO:0000313" key="2">
    <source>
        <dbReference type="Proteomes" id="UP001056693"/>
    </source>
</evidence>
<reference evidence="1 2" key="1">
    <citation type="submission" date="2019-03" db="EMBL/GenBank/DDBJ databases">
        <authorList>
            <person name="Molinero N."/>
            <person name="Sanchez B."/>
            <person name="Walker A."/>
            <person name="Duncan S."/>
            <person name="Delgado S."/>
            <person name="Margolles A."/>
        </authorList>
    </citation>
    <scope>NUCLEOTIDE SEQUENCE [LARGE SCALE GENOMIC DNA]</scope>
    <source>
        <strain evidence="1 2">IPLA60002</strain>
    </source>
</reference>
<dbReference type="PANTHER" id="PTHR31118:SF32">
    <property type="entry name" value="KYNURENINE FORMAMIDASE"/>
    <property type="match status" value="1"/>
</dbReference>
<dbReference type="InterPro" id="IPR037175">
    <property type="entry name" value="KFase_sf"/>
</dbReference>
<dbReference type="Gene3D" id="3.50.30.50">
    <property type="entry name" value="Putative cyclase"/>
    <property type="match status" value="1"/>
</dbReference>